<organism evidence="4 5">
    <name type="scientific">Melissococcus plutonius (strain ATCC 35311 / DSM 29964 / CIP 104052 / LMG 20360 / NCIMB 702443)</name>
    <dbReference type="NCBI Taxonomy" id="940190"/>
    <lineage>
        <taxon>Bacteria</taxon>
        <taxon>Bacillati</taxon>
        <taxon>Bacillota</taxon>
        <taxon>Bacilli</taxon>
        <taxon>Lactobacillales</taxon>
        <taxon>Enterococcaceae</taxon>
        <taxon>Melissococcus</taxon>
    </lineage>
</organism>
<reference evidence="4 5" key="1">
    <citation type="journal article" date="2011" name="J. Bacteriol.">
        <title>Complete genome sequence of Melissococcus plutonius ATCC 35311.</title>
        <authorList>
            <person name="Okumura K."/>
            <person name="Arai R."/>
            <person name="Okura M."/>
            <person name="Kirikae T."/>
            <person name="Takamatsu D."/>
            <person name="Osaki M."/>
            <person name="Miyoshi-Akiyama T."/>
        </authorList>
    </citation>
    <scope>NUCLEOTIDE SEQUENCE [LARGE SCALE GENOMIC DNA]</scope>
    <source>
        <strain evidence="5">ATCC 35311 / CIP 104052 / LMG 20360 / NCIMB 702443</strain>
    </source>
</reference>
<dbReference type="GO" id="GO:0016618">
    <property type="term" value="F:hydroxypyruvate reductase [NAD(P)H] activity"/>
    <property type="evidence" value="ECO:0007669"/>
    <property type="project" value="TreeGrafter"/>
</dbReference>
<sequence>MTQPIIYLTKPLDTKQIQKIQQFAENYLVIDASKNVPSFDEEDIEISLGWDEKLAERLLESSTSQLKWIQTISAGIDTFDIKKLANKGILLSNGGGLYDFSIAEYVIGVLLTKFRGIKKSIQLQEEKNGQRMLLNQYNLPSKNY</sequence>
<dbReference type="PANTHER" id="PTHR10996">
    <property type="entry name" value="2-HYDROXYACID DEHYDROGENASE-RELATED"/>
    <property type="match status" value="1"/>
</dbReference>
<evidence type="ECO:0000313" key="5">
    <source>
        <dbReference type="Proteomes" id="UP000008456"/>
    </source>
</evidence>
<dbReference type="Pfam" id="PF00389">
    <property type="entry name" value="2-Hacid_dh"/>
    <property type="match status" value="1"/>
</dbReference>
<reference key="2">
    <citation type="submission" date="2011-04" db="EMBL/GenBank/DDBJ databases">
        <title>Whole genome sequence of Melissococcus plutonius ATCC 35311.</title>
        <authorList>
            <person name="Okumura K."/>
            <person name="Arai R."/>
            <person name="Osaki M."/>
            <person name="Okura M."/>
            <person name="Kirikae T."/>
            <person name="Takamatsu D."/>
            <person name="Akiyama T."/>
        </authorList>
    </citation>
    <scope>NUCLEOTIDE SEQUENCE</scope>
    <source>
        <strain>ATCC 35311</strain>
    </source>
</reference>
<evidence type="ECO:0000256" key="2">
    <source>
        <dbReference type="ARBA" id="ARBA00023027"/>
    </source>
</evidence>
<dbReference type="InterPro" id="IPR050223">
    <property type="entry name" value="D-isomer_2-hydroxyacid_DH"/>
</dbReference>
<evidence type="ECO:0000256" key="1">
    <source>
        <dbReference type="ARBA" id="ARBA00023002"/>
    </source>
</evidence>
<dbReference type="HOGENOM" id="CLU_1794229_0_0_9"/>
<dbReference type="EMBL" id="AP012200">
    <property type="protein sequence ID" value="BAK20993.1"/>
    <property type="molecule type" value="Genomic_DNA"/>
</dbReference>
<dbReference type="KEGG" id="mps:MPTP_0518"/>
<evidence type="ECO:0000313" key="4">
    <source>
        <dbReference type="EMBL" id="BAK20993.1"/>
    </source>
</evidence>
<dbReference type="AlphaFoldDB" id="F3Y915"/>
<keyword evidence="1" id="KW-0560">Oxidoreductase</keyword>
<dbReference type="STRING" id="940190.MPTP_0518"/>
<dbReference type="GO" id="GO:0005829">
    <property type="term" value="C:cytosol"/>
    <property type="evidence" value="ECO:0007669"/>
    <property type="project" value="TreeGrafter"/>
</dbReference>
<evidence type="ECO:0000259" key="3">
    <source>
        <dbReference type="Pfam" id="PF00389"/>
    </source>
</evidence>
<dbReference type="RefSeq" id="WP_013773431.1">
    <property type="nucleotide sequence ID" value="NC_015516.1"/>
</dbReference>
<name>F3Y915_MELPT</name>
<gene>
    <name evidence="4" type="ordered locus">MPTP_0518</name>
</gene>
<dbReference type="GO" id="GO:0051287">
    <property type="term" value="F:NAD binding"/>
    <property type="evidence" value="ECO:0007669"/>
    <property type="project" value="InterPro"/>
</dbReference>
<protein>
    <submittedName>
        <fullName evidence="4">D-isomer specific 2-hydroxyacid dehydrogenase family protein</fullName>
    </submittedName>
</protein>
<dbReference type="SUPFAM" id="SSF52283">
    <property type="entry name" value="Formate/glycerate dehydrogenase catalytic domain-like"/>
    <property type="match status" value="1"/>
</dbReference>
<feature type="domain" description="D-isomer specific 2-hydroxyacid dehydrogenase catalytic" evidence="3">
    <location>
        <begin position="42"/>
        <end position="106"/>
    </location>
</feature>
<proteinExistence type="predicted"/>
<dbReference type="Proteomes" id="UP000008456">
    <property type="component" value="Chromosome"/>
</dbReference>
<dbReference type="InterPro" id="IPR006139">
    <property type="entry name" value="D-isomer_2_OHA_DH_cat_dom"/>
</dbReference>
<dbReference type="PANTHER" id="PTHR10996:SF178">
    <property type="entry name" value="2-HYDROXYACID DEHYDROGENASE YGL185C-RELATED"/>
    <property type="match status" value="1"/>
</dbReference>
<keyword evidence="2" id="KW-0520">NAD</keyword>
<dbReference type="GO" id="GO:0030267">
    <property type="term" value="F:glyoxylate reductase (NADPH) activity"/>
    <property type="evidence" value="ECO:0007669"/>
    <property type="project" value="TreeGrafter"/>
</dbReference>
<accession>F3Y915</accession>
<dbReference type="Gene3D" id="3.40.50.720">
    <property type="entry name" value="NAD(P)-binding Rossmann-like Domain"/>
    <property type="match status" value="1"/>
</dbReference>
<keyword evidence="5" id="KW-1185">Reference proteome</keyword>